<dbReference type="EC" id="5.1.3.13" evidence="3"/>
<feature type="active site" description="Proton acceptor" evidence="1">
    <location>
        <position position="62"/>
    </location>
</feature>
<dbReference type="PANTHER" id="PTHR21047:SF2">
    <property type="entry name" value="THYMIDINE DIPHOSPHO-4-KETO-RHAMNOSE 3,5-EPIMERASE"/>
    <property type="match status" value="1"/>
</dbReference>
<evidence type="ECO:0000313" key="5">
    <source>
        <dbReference type="Proteomes" id="UP000014065"/>
    </source>
</evidence>
<evidence type="ECO:0000256" key="3">
    <source>
        <dbReference type="RuleBase" id="RU364069"/>
    </source>
</evidence>
<keyword evidence="5" id="KW-1185">Reference proteome</keyword>
<comment type="catalytic activity">
    <reaction evidence="3">
        <text>dTDP-4-dehydro-6-deoxy-alpha-D-glucose = dTDP-4-dehydro-beta-L-rhamnose</text>
        <dbReference type="Rhea" id="RHEA:16969"/>
        <dbReference type="ChEBI" id="CHEBI:57649"/>
        <dbReference type="ChEBI" id="CHEBI:62830"/>
        <dbReference type="EC" id="5.1.3.13"/>
    </reaction>
</comment>
<dbReference type="GO" id="GO:0008830">
    <property type="term" value="F:dTDP-4-dehydrorhamnose 3,5-epimerase activity"/>
    <property type="evidence" value="ECO:0007669"/>
    <property type="project" value="UniProtKB-UniRule"/>
</dbReference>
<dbReference type="Gene3D" id="2.60.120.10">
    <property type="entry name" value="Jelly Rolls"/>
    <property type="match status" value="1"/>
</dbReference>
<dbReference type="OrthoDB" id="2990at2157"/>
<dbReference type="InterPro" id="IPR014710">
    <property type="entry name" value="RmlC-like_jellyroll"/>
</dbReference>
<dbReference type="GO" id="GO:0019305">
    <property type="term" value="P:dTDP-rhamnose biosynthetic process"/>
    <property type="evidence" value="ECO:0007669"/>
    <property type="project" value="UniProtKB-UniRule"/>
</dbReference>
<name>S2EKS5_9ARCH</name>
<comment type="pathway">
    <text evidence="3">Carbohydrate biosynthesis; dTDP-L-rhamnose biosynthesis.</text>
</comment>
<organism evidence="4 5">
    <name type="scientific">Candidatus Nitrosarchaeum limnium BG20</name>
    <dbReference type="NCBI Taxonomy" id="859192"/>
    <lineage>
        <taxon>Archaea</taxon>
        <taxon>Nitrososphaerota</taxon>
        <taxon>Nitrososphaeria</taxon>
        <taxon>Nitrosopumilales</taxon>
        <taxon>Nitrosopumilaceae</taxon>
        <taxon>Nitrosarchaeum</taxon>
    </lineage>
</organism>
<comment type="subunit">
    <text evidence="3">Homodimer.</text>
</comment>
<dbReference type="PANTHER" id="PTHR21047">
    <property type="entry name" value="DTDP-6-DEOXY-D-GLUCOSE-3,5 EPIMERASE"/>
    <property type="match status" value="1"/>
</dbReference>
<feature type="site" description="Participates in a stacking interaction with the thymidine ring of dTDP-4-oxo-6-deoxyglucose" evidence="2">
    <location>
        <position position="138"/>
    </location>
</feature>
<protein>
    <recommendedName>
        <fullName evidence="3">dTDP-4-dehydrorhamnose 3,5-epimerase</fullName>
        <ecNumber evidence="3">5.1.3.13</ecNumber>
    </recommendedName>
    <alternativeName>
        <fullName evidence="3">Thymidine diphospho-4-keto-rhamnose 3,5-epimerase</fullName>
    </alternativeName>
</protein>
<dbReference type="RefSeq" id="WP_010192837.1">
    <property type="nucleotide sequence ID" value="NZ_AHJG01000197.1"/>
</dbReference>
<comment type="function">
    <text evidence="3">Catalyzes the epimerization of the C3' and C5'positions of dTDP-6-deoxy-D-xylo-4-hexulose, forming dTDP-6-deoxy-L-lyxo-4-hexulose.</text>
</comment>
<dbReference type="AlphaFoldDB" id="S2EKS5"/>
<dbReference type="CDD" id="cd00438">
    <property type="entry name" value="cupin_RmlC"/>
    <property type="match status" value="1"/>
</dbReference>
<sequence length="177" mass="20769">MIFKETDLSGAYIIEIEKCEDERGFFARTWDSNVYKENGLNPNLVQSSISFNIEKGTIRGMHFQKPPHEEDKVVRCTRGKIFDVIIDLRNNSPTFTKWQGFELSENNHKMIYIPKGFAHGFQTMEKDSEVFYQMSEYFMPEYASGVRWDDPAFKITWPLPISVISKKDLSYSHFKNK</sequence>
<dbReference type="Pfam" id="PF00908">
    <property type="entry name" value="dTDP_sugar_isom"/>
    <property type="match status" value="1"/>
</dbReference>
<dbReference type="GO" id="GO:0000271">
    <property type="term" value="P:polysaccharide biosynthetic process"/>
    <property type="evidence" value="ECO:0007669"/>
    <property type="project" value="TreeGrafter"/>
</dbReference>
<dbReference type="NCBIfam" id="TIGR01221">
    <property type="entry name" value="rmlC"/>
    <property type="match status" value="1"/>
</dbReference>
<dbReference type="EMBL" id="AHJG01000197">
    <property type="protein sequence ID" value="EPA05247.1"/>
    <property type="molecule type" value="Genomic_DNA"/>
</dbReference>
<reference evidence="4 5" key="1">
    <citation type="journal article" date="2012" name="J. Bacteriol.">
        <title>Genome Sequence of "Candidatus Nitrosoarchaeum limnia" BG20, a Low-Salinity Ammonia-Oxidizing Archaeon from the San Francisco Bay Estuary.</title>
        <authorList>
            <person name="Mosier A.C."/>
            <person name="Allen E.E."/>
            <person name="Kim M."/>
            <person name="Ferriera S."/>
            <person name="Francis C.A."/>
        </authorList>
    </citation>
    <scope>NUCLEOTIDE SEQUENCE [LARGE SCALE GENOMIC DNA]</scope>
    <source>
        <strain evidence="4 5">BG20</strain>
    </source>
</reference>
<comment type="caution">
    <text evidence="4">The sequence shown here is derived from an EMBL/GenBank/DDBJ whole genome shotgun (WGS) entry which is preliminary data.</text>
</comment>
<evidence type="ECO:0000256" key="2">
    <source>
        <dbReference type="PIRSR" id="PIRSR600888-3"/>
    </source>
</evidence>
<evidence type="ECO:0000256" key="1">
    <source>
        <dbReference type="PIRSR" id="PIRSR600888-1"/>
    </source>
</evidence>
<dbReference type="InterPro" id="IPR000888">
    <property type="entry name" value="RmlC-like"/>
</dbReference>
<comment type="similarity">
    <text evidence="3">Belongs to the dTDP-4-dehydrorhamnose 3,5-epimerase family.</text>
</comment>
<accession>S2EKS5</accession>
<dbReference type="UniPathway" id="UPA00124"/>
<evidence type="ECO:0000313" key="4">
    <source>
        <dbReference type="EMBL" id="EPA05247.1"/>
    </source>
</evidence>
<dbReference type="GO" id="GO:0005829">
    <property type="term" value="C:cytosol"/>
    <property type="evidence" value="ECO:0007669"/>
    <property type="project" value="TreeGrafter"/>
</dbReference>
<gene>
    <name evidence="4" type="primary">rfbC_2</name>
    <name evidence="4" type="ORF">BG20_I0215</name>
</gene>
<dbReference type="PATRIC" id="fig|859192.6.peg.1519"/>
<feature type="active site" description="Proton donor" evidence="1">
    <location>
        <position position="132"/>
    </location>
</feature>
<dbReference type="Proteomes" id="UP000014065">
    <property type="component" value="Unassembled WGS sequence"/>
</dbReference>
<keyword evidence="3 4" id="KW-0413">Isomerase</keyword>
<proteinExistence type="inferred from homology"/>
<dbReference type="SUPFAM" id="SSF51182">
    <property type="entry name" value="RmlC-like cupins"/>
    <property type="match status" value="1"/>
</dbReference>
<dbReference type="InterPro" id="IPR011051">
    <property type="entry name" value="RmlC_Cupin_sf"/>
</dbReference>